<feature type="domain" description="ART-PolyVal-like" evidence="2">
    <location>
        <begin position="1450"/>
        <end position="1585"/>
    </location>
</feature>
<gene>
    <name evidence="3" type="ORF">UFOVP813_22</name>
</gene>
<dbReference type="Pfam" id="PF18760">
    <property type="entry name" value="ART-PolyVal"/>
    <property type="match status" value="1"/>
</dbReference>
<protein>
    <recommendedName>
        <fullName evidence="2">ART-PolyVal-like domain-containing protein</fullName>
    </recommendedName>
</protein>
<dbReference type="InterPro" id="IPR049522">
    <property type="entry name" value="ART-PolyVal_dom"/>
</dbReference>
<evidence type="ECO:0000313" key="3">
    <source>
        <dbReference type="EMBL" id="CAB4163446.1"/>
    </source>
</evidence>
<feature type="coiled-coil region" evidence="1">
    <location>
        <begin position="2058"/>
        <end position="2085"/>
    </location>
</feature>
<name>A0A6J5P0I5_9CAUD</name>
<dbReference type="EMBL" id="LR796743">
    <property type="protein sequence ID" value="CAB4163446.1"/>
    <property type="molecule type" value="Genomic_DNA"/>
</dbReference>
<sequence length="2896" mass="310362">MPLLTENDAIQVRDTFDLLGETEKPLARQYLKRYADQQAEFGAPLYPTEESAAKVSQEAFRSQFSGLDKVKADVSPYSDDADRDKAIHANVPFLAQRFNVSAQTIADRPDYFRNEYARQKFNVTGGIDDKAFYHLAAKEVNDQVKDEETALAGAHEGMRAALSGMGTLDSMPGLADEAMASPEGETRHKAFFDAYTRTGDVLAKHRGLVTTLIDAKERDMLGTAEEGDSEALDSARASLVTLPGAERRIVLAALNMEASKRGEANAAAKGGKYISDGGTFWQQVGESGGRLVSGGVAGMENAAITDGLDKVASSGVVAFDGPLASAADADRYVKEKALGYALKGTSEAGLFALGGAGGSAIVVPQDSLTLTPEQTALINEAKDRASRGIRVSQEMASIGSAVDPVPNLFASTIGTSAALVGVMAVTRGVAAPVIAGLYKGAEYEELSVKYPQMSHADKAMVSGVSGAIQAAGDFVEFGALKQLPGLKSLMAGNWKGELIKRALGRTAGTYAVENLVEAGQDIATPALMAALTSDVPGYDWQQEQADFWKGRADVAIGMLPLTLLGIGAASVQELRGAKSLLSWSDKLGAAGVVEPDRIAISEAALAGDSKGAATLLSEAWGRRDATIAAEYQERMTAQDAQTASVTAEYVRLGLLPDIRRSARGYSVTSEGKTVQFSTWEQARDVATRHMTENERNQSEMVAAMADKLAFGKGESVDIRQQGETLGERVKSGKTSPAEAMDAAIAAGLLKGVSAQEAQSIAAHVFGGESVDARTESIRQTVTNLVALGSNVVTGGRSRSTVNLQGNAHPFLTVVEETVEGRWKGGLASNKFTKAQGVAWVQMAEAATGEKFLEGATHEELLASAEASPRALTEAISRIVVADVLGRLQNGKRIAPGSVGGALDLTDRQQSAFAAILRAFSEFFKTVLDMADKLLTARTEGKLGSEYEALFDELTGSNGQTVHESAVSDEVAAEMADTSGYSEESPGPNGETFSIRAPTDEEIESILPGATYIEPGELMYADITGPIIIGAYHGTTHEIARFSDERVNLENDMGAGVYATNEVEDVNENYAREGPDLTNRIEQAAEQIFNEAASQPKYGTVAYKNAMKRAMAKARKALSGHGGAVLPLLIPSRNPVVLESGRNGTLINLSVDAEEYREEAETRVMQNNGVERDELKDYSGEVADEMQNVAAENGVESPLQKILYIVSAFNDTDSGAVAEALQEFTYNGDGIYAADLEKVLRENEGTQSATTGDNGTLAVGELIRRVFMEALGFDAIIDRNVNSKFGSNGRGKAMVGMDEATVHIIVATDSELRPRSAIDPQATFSLGRKFPVPAGLAEAAQKARGESSLILAYQAAQRGSSSAMVPIRAVYDQLKKHVPTLTSEAFMRQINAANDSGKILVGLSETTKAVEAAGVFRVGGAGTEMAMPQETFSLAGDNFKAWFKESKVVEGGKPLVVFHGAPDVRGIFSEGFKAFSRGSVFFATDSERKAATYADDRRSSDYQNAEPGIIPLYLSIQNPVIIDAKGGSWTDGIIYHAMKDAIARAKTGEVDGVIIENVVDDYKVSKSSRSARVFVWFNPSQAKSALTGAMLSRVDRLPIAGAVPNSGAFSADDARISFSLVTPAQDAEYMAAVKSGDVAKQSEMVEAAAKAAGYDVKAYHGTNKSFKIFKAQFGRALWFSEDRAKIAAGEAGAQGIKKIMPVFLRTGRAAGWPEYEKLGEYQIVRDFESVHLDDDWIIFAPEDIKSAEPITREGGEVVPLSKRFNPESNRITFSLRSGDFSARMAAAMSPFNQSPELRQAMGKLALERVQRVGAEWIANAAKIRSSSSISKEARFRYADGYAQRVNDGLDAMSPALRMSLESEGFMSKAGEFPLIQEITKVVPMTTNKGGNTVIMKDKAGNVLKRRTGRLMSFTEAKRKGKTLDQYNGMPALPSWMYGGGATPDELLDSILKGDNPVLVAGDKTDDLWDAIASTFATIEKNDSEYKQALSDAVDIRARAKVDAKAESEAWANEERAKSGNASTQRKMLQGGLRTLDALLSAVPAEVRAKVGGYVKLAGLATDEAMLKEIERRIAKMDEELTKWLRKEGLETIEALFKRAAADYTAGKKAKGKLGADEHHLMQRAEAAARMTEVQVMGELAKIDTVLADDTITPEQEAVAMIERGLVELTGNLFPRSMDSGKLNVNGAPVFVRGYDGADVGRIFAAIDALRDLMDYGTLQEKRKQIAKRERWQSMQKALILATGKSGSQRGRDAAEKDAATFTGKLKQSMLSLSSFHELMTYGFGEHELVNALIDMERNSSNKYEDGNQIFADDLQALFIHLAGGGKTGESDELAGERLRFALSQNTIDTGTSTISQLQAIDALLTWRQEDGRRHMEGVFDENGKVVSSWSYNQAWIDKVTAAMSPEALIVMAWVSDNYASEWAELNPLYRARNGVNMPQNANYSPISVKPMTAKAGELIDPTTGQATSGSILVPGSMRTRSKSAIAEPDFRDAVTKIIAHKKMMGYWKAYYDLAQEMTGVLGNREVMNSVEAKAGREAVVMIGKWRDIFAKGGAMDAAAGVALTEGMRGITNRAATVGLLGRVSVLAVQSTQIAAASVKMPAAEFATRLAKLTTGKLGWSDAINSPFMQRRIKNAPPIVRQAMQNLASAKSPNQISRAVRNLGQLVSAADGLFTGGTYAMLLDYHRAQGRKALLVGAELDAYAHAEAERETEQVAQPVRMATRSFFEVASTNPLAKVGWAYASESRQKLALAAWGMVNAKKSPAYAAKVMFLATVVGGLLPAVLKNLLKEAGGDDREQKWSAAHLLGQTLASPFHGIPLVDELSGNGGMLSGLIYSPAAIERLMNGDEDSVKIMKDVDTILSAAAILPIPGADNLAGLAAMSHVLTDAAKMLGNAFD</sequence>
<reference evidence="3" key="1">
    <citation type="submission" date="2020-04" db="EMBL/GenBank/DDBJ databases">
        <authorList>
            <person name="Chiriac C."/>
            <person name="Salcher M."/>
            <person name="Ghai R."/>
            <person name="Kavagutti S V."/>
        </authorList>
    </citation>
    <scope>NUCLEOTIDE SEQUENCE</scope>
</reference>
<organism evidence="3">
    <name type="scientific">uncultured Caudovirales phage</name>
    <dbReference type="NCBI Taxonomy" id="2100421"/>
    <lineage>
        <taxon>Viruses</taxon>
        <taxon>Duplodnaviria</taxon>
        <taxon>Heunggongvirae</taxon>
        <taxon>Uroviricota</taxon>
        <taxon>Caudoviricetes</taxon>
        <taxon>Peduoviridae</taxon>
        <taxon>Maltschvirus</taxon>
        <taxon>Maltschvirus maltsch</taxon>
    </lineage>
</organism>
<accession>A0A6J5P0I5</accession>
<proteinExistence type="predicted"/>
<keyword evidence="1" id="KW-0175">Coiled coil</keyword>
<evidence type="ECO:0000256" key="1">
    <source>
        <dbReference type="SAM" id="Coils"/>
    </source>
</evidence>
<evidence type="ECO:0000259" key="2">
    <source>
        <dbReference type="Pfam" id="PF18760"/>
    </source>
</evidence>